<sequence length="252" mass="29386">MSELFETNRSHFLKIFETHQFKGLVSYTDVLKICSAFKIFPDLLDSQDIQKAFASVSSSNFHKITYLEFEEFLKMIAMKLFGSSGNFRDCAEIFLAHIRAFALKSYGTEIKTVLHKRRSASKGIKTKKNLSMASIKNQSMAKLPETTRHLNLKKGMFDMIAPTILKMKKKRNKLKETLTDRRGENGHVEAPVKVKIVKARKMIRVFAENMKKTCKNEYIRSRKLEVCENISALSKDRFLLLRLFFQIWRWNI</sequence>
<organism evidence="1 2">
    <name type="scientific">Stentor coeruleus</name>
    <dbReference type="NCBI Taxonomy" id="5963"/>
    <lineage>
        <taxon>Eukaryota</taxon>
        <taxon>Sar</taxon>
        <taxon>Alveolata</taxon>
        <taxon>Ciliophora</taxon>
        <taxon>Postciliodesmatophora</taxon>
        <taxon>Heterotrichea</taxon>
        <taxon>Heterotrichida</taxon>
        <taxon>Stentoridae</taxon>
        <taxon>Stentor</taxon>
    </lineage>
</organism>
<accession>A0A1R2AZU0</accession>
<dbReference type="EMBL" id="MPUH01001138">
    <property type="protein sequence ID" value="OMJ69975.1"/>
    <property type="molecule type" value="Genomic_DNA"/>
</dbReference>
<gene>
    <name evidence="1" type="ORF">SteCoe_32173</name>
</gene>
<comment type="caution">
    <text evidence="1">The sequence shown here is derived from an EMBL/GenBank/DDBJ whole genome shotgun (WGS) entry which is preliminary data.</text>
</comment>
<protein>
    <recommendedName>
        <fullName evidence="3">EF-hand domain-containing protein</fullName>
    </recommendedName>
</protein>
<proteinExistence type="predicted"/>
<dbReference type="SUPFAM" id="SSF47473">
    <property type="entry name" value="EF-hand"/>
    <property type="match status" value="1"/>
</dbReference>
<dbReference type="InterPro" id="IPR011992">
    <property type="entry name" value="EF-hand-dom_pair"/>
</dbReference>
<evidence type="ECO:0000313" key="1">
    <source>
        <dbReference type="EMBL" id="OMJ69975.1"/>
    </source>
</evidence>
<dbReference type="AlphaFoldDB" id="A0A1R2AZU0"/>
<dbReference type="Proteomes" id="UP000187209">
    <property type="component" value="Unassembled WGS sequence"/>
</dbReference>
<reference evidence="1 2" key="1">
    <citation type="submission" date="2016-11" db="EMBL/GenBank/DDBJ databases">
        <title>The macronuclear genome of Stentor coeruleus: a giant cell with tiny introns.</title>
        <authorList>
            <person name="Slabodnick M."/>
            <person name="Ruby J.G."/>
            <person name="Reiff S.B."/>
            <person name="Swart E.C."/>
            <person name="Gosai S."/>
            <person name="Prabakaran S."/>
            <person name="Witkowska E."/>
            <person name="Larue G.E."/>
            <person name="Fisher S."/>
            <person name="Freeman R.M."/>
            <person name="Gunawardena J."/>
            <person name="Chu W."/>
            <person name="Stover N.A."/>
            <person name="Gregory B.D."/>
            <person name="Nowacki M."/>
            <person name="Derisi J."/>
            <person name="Roy S.W."/>
            <person name="Marshall W.F."/>
            <person name="Sood P."/>
        </authorList>
    </citation>
    <scope>NUCLEOTIDE SEQUENCE [LARGE SCALE GENOMIC DNA]</scope>
    <source>
        <strain evidence="1">WM001</strain>
    </source>
</reference>
<keyword evidence="2" id="KW-1185">Reference proteome</keyword>
<name>A0A1R2AZU0_9CILI</name>
<evidence type="ECO:0008006" key="3">
    <source>
        <dbReference type="Google" id="ProtNLM"/>
    </source>
</evidence>
<evidence type="ECO:0000313" key="2">
    <source>
        <dbReference type="Proteomes" id="UP000187209"/>
    </source>
</evidence>